<evidence type="ECO:0000313" key="2">
    <source>
        <dbReference type="Proteomes" id="UP000008493"/>
    </source>
</evidence>
<dbReference type="RefSeq" id="XP_007332858.1">
    <property type="nucleotide sequence ID" value="XM_007332796.1"/>
</dbReference>
<dbReference type="Proteomes" id="UP000008493">
    <property type="component" value="Unassembled WGS sequence"/>
</dbReference>
<dbReference type="GeneID" id="18832547"/>
<dbReference type="InParanoid" id="K5WZW8"/>
<reference evidence="2" key="1">
    <citation type="journal article" date="2012" name="Proc. Natl. Acad. Sci. U.S.A.">
        <title>Genome sequence of the button mushroom Agaricus bisporus reveals mechanisms governing adaptation to a humic-rich ecological niche.</title>
        <authorList>
            <person name="Morin E."/>
            <person name="Kohler A."/>
            <person name="Baker A.R."/>
            <person name="Foulongne-Oriol M."/>
            <person name="Lombard V."/>
            <person name="Nagy L.G."/>
            <person name="Ohm R.A."/>
            <person name="Patyshakuliyeva A."/>
            <person name="Brun A."/>
            <person name="Aerts A.L."/>
            <person name="Bailey A.M."/>
            <person name="Billette C."/>
            <person name="Coutinho P.M."/>
            <person name="Deakin G."/>
            <person name="Doddapaneni H."/>
            <person name="Floudas D."/>
            <person name="Grimwood J."/>
            <person name="Hilden K."/>
            <person name="Kuees U."/>
            <person name="LaButti K.M."/>
            <person name="Lapidus A."/>
            <person name="Lindquist E.A."/>
            <person name="Lucas S.M."/>
            <person name="Murat C."/>
            <person name="Riley R.W."/>
            <person name="Salamov A.A."/>
            <person name="Schmutz J."/>
            <person name="Subramanian V."/>
            <person name="Woesten H.A.B."/>
            <person name="Xu J."/>
            <person name="Eastwood D.C."/>
            <person name="Foster G.D."/>
            <person name="Sonnenberg A.S."/>
            <person name="Cullen D."/>
            <person name="de Vries R.P."/>
            <person name="Lundell T."/>
            <person name="Hibbett D.S."/>
            <person name="Henrissat B."/>
            <person name="Burton K.S."/>
            <person name="Kerrigan R.W."/>
            <person name="Challen M.P."/>
            <person name="Grigoriev I.V."/>
            <person name="Martin F."/>
        </authorList>
    </citation>
    <scope>NUCLEOTIDE SEQUENCE [LARGE SCALE GENOMIC DNA]</scope>
    <source>
        <strain evidence="2">JB137-S8 / ATCC MYA-4627 / FGSC 10392</strain>
    </source>
</reference>
<dbReference type="AlphaFoldDB" id="K5WZW8"/>
<dbReference type="EMBL" id="JH971402">
    <property type="protein sequence ID" value="EKM76408.1"/>
    <property type="molecule type" value="Genomic_DNA"/>
</dbReference>
<keyword evidence="2" id="KW-1185">Reference proteome</keyword>
<name>K5WZW8_AGABU</name>
<sequence length="140" mass="16148">MTILSLHLPESEAMFAHTRIFGSDFRFKIVYDPKKGIWILLAICIQNVEHIAINGTSESLDEFHWQRKLPAPVALPPRFRKGNPEDRRSEEVARGYKDALDYEKKICVAMEDDAVNNEVPQWFNALERCIQESTGQMSQI</sequence>
<dbReference type="HOGENOM" id="CLU_1834568_0_0_1"/>
<proteinExistence type="predicted"/>
<accession>K5WZW8</accession>
<gene>
    <name evidence="1" type="ORF">AGABI1DRAFT_94086</name>
</gene>
<organism evidence="1 2">
    <name type="scientific">Agaricus bisporus var. burnettii (strain JB137-S8 / ATCC MYA-4627 / FGSC 10392)</name>
    <name type="common">White button mushroom</name>
    <dbReference type="NCBI Taxonomy" id="597362"/>
    <lineage>
        <taxon>Eukaryota</taxon>
        <taxon>Fungi</taxon>
        <taxon>Dikarya</taxon>
        <taxon>Basidiomycota</taxon>
        <taxon>Agaricomycotina</taxon>
        <taxon>Agaricomycetes</taxon>
        <taxon>Agaricomycetidae</taxon>
        <taxon>Agaricales</taxon>
        <taxon>Agaricineae</taxon>
        <taxon>Agaricaceae</taxon>
        <taxon>Agaricus</taxon>
    </lineage>
</organism>
<dbReference type="KEGG" id="abp:AGABI1DRAFT94086"/>
<protein>
    <submittedName>
        <fullName evidence="1">Uncharacterized protein</fullName>
    </submittedName>
</protein>
<evidence type="ECO:0000313" key="1">
    <source>
        <dbReference type="EMBL" id="EKM76408.1"/>
    </source>
</evidence>